<feature type="compositionally biased region" description="Basic and acidic residues" evidence="1">
    <location>
        <begin position="50"/>
        <end position="77"/>
    </location>
</feature>
<gene>
    <name evidence="3" type="ORF">GCM10011409_45410</name>
</gene>
<dbReference type="InterPro" id="IPR011335">
    <property type="entry name" value="Restrct_endonuc-II-like"/>
</dbReference>
<evidence type="ECO:0000259" key="2">
    <source>
        <dbReference type="SMART" id="SM00496"/>
    </source>
</evidence>
<feature type="domain" description="Nuclease associated modular" evidence="2">
    <location>
        <begin position="22"/>
        <end position="38"/>
    </location>
</feature>
<dbReference type="RefSeq" id="WP_188725957.1">
    <property type="nucleotide sequence ID" value="NZ_BMJD01000084.1"/>
</dbReference>
<feature type="domain" description="Nuclease associated modular" evidence="2">
    <location>
        <begin position="46"/>
        <end position="62"/>
    </location>
</feature>
<keyword evidence="4" id="KW-1185">Reference proteome</keyword>
<dbReference type="SUPFAM" id="SSF64496">
    <property type="entry name" value="DNA-binding domain of intron-encoded endonucleases"/>
    <property type="match status" value="1"/>
</dbReference>
<reference evidence="3" key="2">
    <citation type="submission" date="2020-09" db="EMBL/GenBank/DDBJ databases">
        <authorList>
            <person name="Sun Q."/>
            <person name="Zhou Y."/>
        </authorList>
    </citation>
    <scope>NUCLEOTIDE SEQUENCE</scope>
    <source>
        <strain evidence="3">CGMCC 1.15454</strain>
    </source>
</reference>
<dbReference type="SMART" id="SM00496">
    <property type="entry name" value="IENR2"/>
    <property type="match status" value="6"/>
</dbReference>
<dbReference type="EMBL" id="BMJD01000084">
    <property type="protein sequence ID" value="GGB63236.1"/>
    <property type="molecule type" value="Genomic_DNA"/>
</dbReference>
<feature type="domain" description="Nuclease associated modular" evidence="2">
    <location>
        <begin position="109"/>
        <end position="125"/>
    </location>
</feature>
<evidence type="ECO:0000256" key="1">
    <source>
        <dbReference type="SAM" id="MobiDB-lite"/>
    </source>
</evidence>
<sequence>MPAQKGKPLSEEQKRKISKSMKNRKFSEEHKRNISKALKGKQSCRKGKNHSKETIKKMSEAHKKRYEDPTQRKKTSEALKGNKNGLGNSSWRGKEILDEHKENLSKALKGKKKTDEHKRNMSIARKGRISPMLGKKFSNEHKENLSKAHKRWFENATEEQLKNRFNYKVSSIEIAMQELLDELEIEHEIQTYFRDKQDIYIADIYIPSKNTIIECNGDYWHSRPERIERDKKLQQYCDQQGIKLFWCWESDIRKDPYKALKKAHKEYKERQLERA</sequence>
<dbReference type="GO" id="GO:0003677">
    <property type="term" value="F:DNA binding"/>
    <property type="evidence" value="ECO:0007669"/>
    <property type="project" value="InterPro"/>
</dbReference>
<dbReference type="AlphaFoldDB" id="A0A9W5X891"/>
<feature type="domain" description="Nuclease associated modular" evidence="2">
    <location>
        <begin position="5"/>
        <end position="21"/>
    </location>
</feature>
<accession>A0A9W5X891</accession>
<evidence type="ECO:0000313" key="4">
    <source>
        <dbReference type="Proteomes" id="UP000621492"/>
    </source>
</evidence>
<dbReference type="Proteomes" id="UP000621492">
    <property type="component" value="Unassembled WGS sequence"/>
</dbReference>
<dbReference type="Gene3D" id="3.40.960.10">
    <property type="entry name" value="VSR Endonuclease"/>
    <property type="match status" value="1"/>
</dbReference>
<evidence type="ECO:0000313" key="3">
    <source>
        <dbReference type="EMBL" id="GGB63236.1"/>
    </source>
</evidence>
<proteinExistence type="predicted"/>
<feature type="domain" description="Nuclease associated modular" evidence="2">
    <location>
        <begin position="133"/>
        <end position="149"/>
    </location>
</feature>
<dbReference type="SUPFAM" id="SSF52980">
    <property type="entry name" value="Restriction endonuclease-like"/>
    <property type="match status" value="1"/>
</dbReference>
<feature type="compositionally biased region" description="Basic residues" evidence="1">
    <location>
        <begin position="38"/>
        <end position="49"/>
    </location>
</feature>
<dbReference type="InterPro" id="IPR003611">
    <property type="entry name" value="NUMOD3"/>
</dbReference>
<protein>
    <recommendedName>
        <fullName evidence="2">Nuclease associated modular domain-containing protein</fullName>
    </recommendedName>
</protein>
<name>A0A9W5X891_9BACI</name>
<feature type="region of interest" description="Disordered" evidence="1">
    <location>
        <begin position="1"/>
        <end position="94"/>
    </location>
</feature>
<comment type="caution">
    <text evidence="3">The sequence shown here is derived from an EMBL/GenBank/DDBJ whole genome shotgun (WGS) entry which is preliminary data.</text>
</comment>
<dbReference type="Pfam" id="PF07460">
    <property type="entry name" value="NUMOD3"/>
    <property type="match status" value="3"/>
</dbReference>
<organism evidence="3 4">
    <name type="scientific">Lentibacillus populi</name>
    <dbReference type="NCBI Taxonomy" id="1827502"/>
    <lineage>
        <taxon>Bacteria</taxon>
        <taxon>Bacillati</taxon>
        <taxon>Bacillota</taxon>
        <taxon>Bacilli</taxon>
        <taxon>Bacillales</taxon>
        <taxon>Bacillaceae</taxon>
        <taxon>Lentibacillus</taxon>
    </lineage>
</organism>
<feature type="domain" description="Nuclease associated modular" evidence="2">
    <location>
        <begin position="92"/>
        <end position="108"/>
    </location>
</feature>
<reference evidence="3" key="1">
    <citation type="journal article" date="2014" name="Int. J. Syst. Evol. Microbiol.">
        <title>Complete genome sequence of Corynebacterium casei LMG S-19264T (=DSM 44701T), isolated from a smear-ripened cheese.</title>
        <authorList>
            <consortium name="US DOE Joint Genome Institute (JGI-PGF)"/>
            <person name="Walter F."/>
            <person name="Albersmeier A."/>
            <person name="Kalinowski J."/>
            <person name="Ruckert C."/>
        </authorList>
    </citation>
    <scope>NUCLEOTIDE SEQUENCE</scope>
    <source>
        <strain evidence="3">CGMCC 1.15454</strain>
    </source>
</reference>